<organism evidence="1 2">
    <name type="scientific">Candidatus Desulfacyla euxinica</name>
    <dbReference type="NCBI Taxonomy" id="2841693"/>
    <lineage>
        <taxon>Bacteria</taxon>
        <taxon>Deltaproteobacteria</taxon>
        <taxon>Candidatus Desulfacyla</taxon>
    </lineage>
</organism>
<evidence type="ECO:0008006" key="3">
    <source>
        <dbReference type="Google" id="ProtNLM"/>
    </source>
</evidence>
<protein>
    <recommendedName>
        <fullName evidence="3">DUF177 domain-containing protein</fullName>
    </recommendedName>
</protein>
<reference evidence="1 2" key="1">
    <citation type="submission" date="2020-08" db="EMBL/GenBank/DDBJ databases">
        <title>Bridging the membrane lipid divide: bacteria of the FCB group superphylum have the potential to synthesize archaeal ether lipids.</title>
        <authorList>
            <person name="Villanueva L."/>
            <person name="Von Meijenfeldt F.A.B."/>
            <person name="Westbye A.B."/>
            <person name="Yadav S."/>
            <person name="Hopmans E.C."/>
            <person name="Dutilh B.E."/>
            <person name="Sinninghe Damste J.S."/>
        </authorList>
    </citation>
    <scope>NUCLEOTIDE SEQUENCE [LARGE SCALE GENOMIC DNA]</scope>
    <source>
        <strain evidence="1">NIOZ-UU27</strain>
    </source>
</reference>
<gene>
    <name evidence="1" type="ORF">H8E19_06810</name>
</gene>
<evidence type="ECO:0000313" key="1">
    <source>
        <dbReference type="EMBL" id="MBC8177102.1"/>
    </source>
</evidence>
<dbReference type="Proteomes" id="UP000650524">
    <property type="component" value="Unassembled WGS sequence"/>
</dbReference>
<name>A0A8J6MY78_9DELT</name>
<sequence length="108" mass="12183">MIISIKDLLRCPRHFDFAFGSDLWRDRDVNGQILGLDGPLSVQMTISKEESNFVVEGHLSGGVRVKCERCYGLCPTCGINLNREKCDCREKNGHPAFLKLKELEIDSV</sequence>
<evidence type="ECO:0000313" key="2">
    <source>
        <dbReference type="Proteomes" id="UP000650524"/>
    </source>
</evidence>
<proteinExistence type="predicted"/>
<comment type="caution">
    <text evidence="1">The sequence shown here is derived from an EMBL/GenBank/DDBJ whole genome shotgun (WGS) entry which is preliminary data.</text>
</comment>
<dbReference type="EMBL" id="JACNJD010000186">
    <property type="protein sequence ID" value="MBC8177102.1"/>
    <property type="molecule type" value="Genomic_DNA"/>
</dbReference>
<accession>A0A8J6MY78</accession>
<dbReference type="AlphaFoldDB" id="A0A8J6MY78"/>